<comment type="caution">
    <text evidence="1">The sequence shown here is derived from an EMBL/GenBank/DDBJ whole genome shotgun (WGS) entry which is preliminary data.</text>
</comment>
<gene>
    <name evidence="1" type="ORF">SR1949_08530</name>
</gene>
<dbReference type="Proteomes" id="UP000300142">
    <property type="component" value="Unassembled WGS sequence"/>
</dbReference>
<reference evidence="2" key="1">
    <citation type="submission" date="2019-02" db="EMBL/GenBank/DDBJ databases">
        <title>Draft genome sequence of Sphaerospermopsis reniformis NIES-1949.</title>
        <authorList>
            <person name="Yamaguchi H."/>
            <person name="Suzuki S."/>
            <person name="Kawachi M."/>
        </authorList>
    </citation>
    <scope>NUCLEOTIDE SEQUENCE [LARGE SCALE GENOMIC DNA]</scope>
    <source>
        <strain evidence="2">NIES-1949</strain>
    </source>
</reference>
<dbReference type="AlphaFoldDB" id="A0A479ZTB1"/>
<sequence>MNQDMELPFFDRMPLEPPQQQEDKEIFYPKWSCFCCHDYGVIYSTLVKRIIPGYKENEDKWPMCQNPGCNAFNKRFGANVSMNNFDTRFSSLICQKLDLIERQGWQETVETQRINRKLKEAYNKVKMSGCQDRTENQNQEIEQRKQEIENYDWAGASKAYLGDD</sequence>
<organism evidence="1 2">
    <name type="scientific">Sphaerospermopsis reniformis</name>
    <dbReference type="NCBI Taxonomy" id="531300"/>
    <lineage>
        <taxon>Bacteria</taxon>
        <taxon>Bacillati</taxon>
        <taxon>Cyanobacteriota</taxon>
        <taxon>Cyanophyceae</taxon>
        <taxon>Nostocales</taxon>
        <taxon>Aphanizomenonaceae</taxon>
        <taxon>Sphaerospermopsis</taxon>
    </lineage>
</organism>
<evidence type="ECO:0000313" key="1">
    <source>
        <dbReference type="EMBL" id="GCL35755.1"/>
    </source>
</evidence>
<proteinExistence type="predicted"/>
<keyword evidence="2" id="KW-1185">Reference proteome</keyword>
<dbReference type="RefSeq" id="WP_096573092.1">
    <property type="nucleotide sequence ID" value="NZ_BJCE01000017.1"/>
</dbReference>
<accession>A0A479ZTB1</accession>
<protein>
    <submittedName>
        <fullName evidence="1">Uncharacterized protein</fullName>
    </submittedName>
</protein>
<dbReference type="EMBL" id="BJCE01000017">
    <property type="protein sequence ID" value="GCL35755.1"/>
    <property type="molecule type" value="Genomic_DNA"/>
</dbReference>
<name>A0A479ZTB1_9CYAN</name>
<evidence type="ECO:0000313" key="2">
    <source>
        <dbReference type="Proteomes" id="UP000300142"/>
    </source>
</evidence>